<organism evidence="4 5">
    <name type="scientific">Candidatus Bealeia paramacronuclearis</name>
    <dbReference type="NCBI Taxonomy" id="1921001"/>
    <lineage>
        <taxon>Bacteria</taxon>
        <taxon>Pseudomonadati</taxon>
        <taxon>Pseudomonadota</taxon>
        <taxon>Alphaproteobacteria</taxon>
        <taxon>Holosporales</taxon>
        <taxon>Holosporaceae</taxon>
        <taxon>Candidatus Bealeia</taxon>
    </lineage>
</organism>
<dbReference type="EMBL" id="CP133270">
    <property type="protein sequence ID" value="WVX66143.1"/>
    <property type="molecule type" value="Genomic_DNA"/>
</dbReference>
<keyword evidence="2" id="KW-0378">Hydrolase</keyword>
<evidence type="ECO:0000256" key="1">
    <source>
        <dbReference type="ARBA" id="ARBA00001946"/>
    </source>
</evidence>
<dbReference type="PROSITE" id="PS51462">
    <property type="entry name" value="NUDIX"/>
    <property type="match status" value="1"/>
</dbReference>
<keyword evidence="5" id="KW-1185">Reference proteome</keyword>
<dbReference type="InterPro" id="IPR000086">
    <property type="entry name" value="NUDIX_hydrolase_dom"/>
</dbReference>
<dbReference type="PANTHER" id="PTHR43046:SF16">
    <property type="entry name" value="ADP-RIBOSE PYROPHOSPHATASE YJHB-RELATED"/>
    <property type="match status" value="1"/>
</dbReference>
<dbReference type="InterPro" id="IPR020084">
    <property type="entry name" value="NUDIX_hydrolase_CS"/>
</dbReference>
<sequence>MNFLHGCKNFILSLFQKTTIGVRILVKKEDYILLVHHTYAPDWHCIGGGVDPHETPHQAACRELYEEGGIRPKGPLTLFGFYYNPYAGRHDYVALYICEDFDQVPVSSPEIDEIKWFSLNNLPPDLSPATRRRVEEYFNSHSISDRW</sequence>
<reference evidence="4 5" key="1">
    <citation type="journal article" date="2024" name="Environ. Microbiol.">
        <title>Novel evolutionary insights on the interactions of the Holosporales (Alphaproteobacteria) with eukaryotic hosts from comparative genomics.</title>
        <authorList>
            <person name="Giovannini M."/>
            <person name="Petroni G."/>
            <person name="Castelli M."/>
        </authorList>
    </citation>
    <scope>NUCLEOTIDE SEQUENCE [LARGE SCALE GENOMIC DNA]</scope>
    <source>
        <strain evidence="4 5">US_Bl 15I1</strain>
    </source>
</reference>
<dbReference type="Proteomes" id="UP001330434">
    <property type="component" value="Chromosome"/>
</dbReference>
<dbReference type="PROSITE" id="PS00893">
    <property type="entry name" value="NUDIX_BOX"/>
    <property type="match status" value="1"/>
</dbReference>
<protein>
    <submittedName>
        <fullName evidence="4">NUDIX domain-containing protein</fullName>
    </submittedName>
</protein>
<dbReference type="PANTHER" id="PTHR43046">
    <property type="entry name" value="GDP-MANNOSE MANNOSYL HYDROLASE"/>
    <property type="match status" value="1"/>
</dbReference>
<gene>
    <name evidence="4" type="ORF">Bealeia1_00316</name>
</gene>
<evidence type="ECO:0000259" key="3">
    <source>
        <dbReference type="PROSITE" id="PS51462"/>
    </source>
</evidence>
<evidence type="ECO:0000256" key="2">
    <source>
        <dbReference type="ARBA" id="ARBA00022801"/>
    </source>
</evidence>
<dbReference type="Pfam" id="PF00293">
    <property type="entry name" value="NUDIX"/>
    <property type="match status" value="1"/>
</dbReference>
<evidence type="ECO:0000313" key="4">
    <source>
        <dbReference type="EMBL" id="WVX66143.1"/>
    </source>
</evidence>
<feature type="domain" description="Nudix hydrolase" evidence="3">
    <location>
        <begin position="15"/>
        <end position="139"/>
    </location>
</feature>
<dbReference type="Gene3D" id="3.90.79.10">
    <property type="entry name" value="Nucleoside Triphosphate Pyrophosphohydrolase"/>
    <property type="match status" value="1"/>
</dbReference>
<dbReference type="InterPro" id="IPR015797">
    <property type="entry name" value="NUDIX_hydrolase-like_dom_sf"/>
</dbReference>
<proteinExistence type="predicted"/>
<comment type="cofactor">
    <cofactor evidence="1">
        <name>Mg(2+)</name>
        <dbReference type="ChEBI" id="CHEBI:18420"/>
    </cofactor>
</comment>
<name>A0ABZ2C193_9PROT</name>
<accession>A0ABZ2C193</accession>
<dbReference type="SUPFAM" id="SSF55811">
    <property type="entry name" value="Nudix"/>
    <property type="match status" value="1"/>
</dbReference>
<evidence type="ECO:0000313" key="5">
    <source>
        <dbReference type="Proteomes" id="UP001330434"/>
    </source>
</evidence>